<evidence type="ECO:0000256" key="4">
    <source>
        <dbReference type="ARBA" id="ARBA00022859"/>
    </source>
</evidence>
<dbReference type="GO" id="GO:0005886">
    <property type="term" value="C:plasma membrane"/>
    <property type="evidence" value="ECO:0007669"/>
    <property type="project" value="UniProtKB-SubCell"/>
</dbReference>
<dbReference type="Pfam" id="PF07686">
    <property type="entry name" value="V-set"/>
    <property type="match status" value="2"/>
</dbReference>
<evidence type="ECO:0000256" key="7">
    <source>
        <dbReference type="ARBA" id="ARBA00023180"/>
    </source>
</evidence>
<dbReference type="PANTHER" id="PTHR19433">
    <property type="entry name" value="T-CELL RECEPTOR ALPHA CHAIN V REGION-RELATED"/>
    <property type="match status" value="1"/>
</dbReference>
<accession>A0AA88NPW9</accession>
<dbReference type="Proteomes" id="UP001187415">
    <property type="component" value="Unassembled WGS sequence"/>
</dbReference>
<evidence type="ECO:0000256" key="8">
    <source>
        <dbReference type="SAM" id="MobiDB-lite"/>
    </source>
</evidence>
<evidence type="ECO:0000256" key="1">
    <source>
        <dbReference type="ARBA" id="ARBA00004236"/>
    </source>
</evidence>
<dbReference type="GO" id="GO:0009617">
    <property type="term" value="P:response to bacterium"/>
    <property type="evidence" value="ECO:0007669"/>
    <property type="project" value="TreeGrafter"/>
</dbReference>
<evidence type="ECO:0000256" key="2">
    <source>
        <dbReference type="ARBA" id="ARBA00022475"/>
    </source>
</evidence>
<keyword evidence="13" id="KW-1185">Reference proteome</keyword>
<organism evidence="12 13">
    <name type="scientific">Channa striata</name>
    <name type="common">Snakehead murrel</name>
    <name type="synonym">Ophicephalus striatus</name>
    <dbReference type="NCBI Taxonomy" id="64152"/>
    <lineage>
        <taxon>Eukaryota</taxon>
        <taxon>Metazoa</taxon>
        <taxon>Chordata</taxon>
        <taxon>Craniata</taxon>
        <taxon>Vertebrata</taxon>
        <taxon>Euteleostomi</taxon>
        <taxon>Actinopterygii</taxon>
        <taxon>Neopterygii</taxon>
        <taxon>Teleostei</taxon>
        <taxon>Neoteleostei</taxon>
        <taxon>Acanthomorphata</taxon>
        <taxon>Anabantaria</taxon>
        <taxon>Anabantiformes</taxon>
        <taxon>Channoidei</taxon>
        <taxon>Channidae</taxon>
        <taxon>Channa</taxon>
    </lineage>
</organism>
<feature type="domain" description="Ig-like" evidence="11">
    <location>
        <begin position="36"/>
        <end position="132"/>
    </location>
</feature>
<keyword evidence="3 10" id="KW-0732">Signal</keyword>
<name>A0AA88NPW9_CHASR</name>
<keyword evidence="9" id="KW-0812">Transmembrane</keyword>
<dbReference type="InterPro" id="IPR013783">
    <property type="entry name" value="Ig-like_fold"/>
</dbReference>
<keyword evidence="4" id="KW-0391">Immunity</keyword>
<dbReference type="InterPro" id="IPR036179">
    <property type="entry name" value="Ig-like_dom_sf"/>
</dbReference>
<keyword evidence="9" id="KW-1133">Transmembrane helix</keyword>
<dbReference type="SMART" id="SM00409">
    <property type="entry name" value="IG"/>
    <property type="match status" value="2"/>
</dbReference>
<proteinExistence type="predicted"/>
<dbReference type="SUPFAM" id="SSF48726">
    <property type="entry name" value="Immunoglobulin"/>
    <property type="match status" value="2"/>
</dbReference>
<evidence type="ECO:0000313" key="13">
    <source>
        <dbReference type="Proteomes" id="UP001187415"/>
    </source>
</evidence>
<evidence type="ECO:0000256" key="10">
    <source>
        <dbReference type="SAM" id="SignalP"/>
    </source>
</evidence>
<dbReference type="SMART" id="SM00406">
    <property type="entry name" value="IGv"/>
    <property type="match status" value="2"/>
</dbReference>
<dbReference type="PANTHER" id="PTHR19433:SF127">
    <property type="entry name" value="NITR9"/>
    <property type="match status" value="1"/>
</dbReference>
<keyword evidence="6" id="KW-1015">Disulfide bond</keyword>
<evidence type="ECO:0000313" key="12">
    <source>
        <dbReference type="EMBL" id="KAK2862707.1"/>
    </source>
</evidence>
<feature type="signal peptide" evidence="10">
    <location>
        <begin position="1"/>
        <end position="24"/>
    </location>
</feature>
<keyword evidence="5 9" id="KW-0472">Membrane</keyword>
<evidence type="ECO:0000256" key="6">
    <source>
        <dbReference type="ARBA" id="ARBA00023157"/>
    </source>
</evidence>
<dbReference type="EMBL" id="JAUPFM010000001">
    <property type="protein sequence ID" value="KAK2862707.1"/>
    <property type="molecule type" value="Genomic_DNA"/>
</dbReference>
<dbReference type="InterPro" id="IPR003599">
    <property type="entry name" value="Ig_sub"/>
</dbReference>
<gene>
    <name evidence="12" type="ORF">Q5P01_002240</name>
</gene>
<dbReference type="InterPro" id="IPR052051">
    <property type="entry name" value="TCR_complex_component"/>
</dbReference>
<dbReference type="Gene3D" id="2.60.40.10">
    <property type="entry name" value="Immunoglobulins"/>
    <property type="match status" value="2"/>
</dbReference>
<sequence length="335" mass="37054">MTFLNFALYFTSLFVANVAQMTHSKQSLKFESAKVGESVTLPCLCKDSAAVMFYWYKQTLGHGPMLVSTFYKHSSIGTFHNEFENNSRFSLEIEKHKNVLKIINLQIEDSATYHCLKSNLYDMEFCEGTTVSVEGSGLNIPALVHQSVSGTIQPGGSVTLNCTVHTGTCDGEHSVYWFKDSGESHPGIIYTHGGSSTQCKDKPDTQTHTCVYNLPVDHAGTYYCAVASCGHILFGNGAKLDFKESPVLVYFLSGAFTTILAVLLVFSVYKIYKCKSRCAESNVTCATTSTAVTEMLHHDGENLHYAAIRNQKVNKSQRQRDEAGENECVYSSIKQ</sequence>
<feature type="domain" description="Ig-like" evidence="11">
    <location>
        <begin position="141"/>
        <end position="226"/>
    </location>
</feature>
<reference evidence="12" key="1">
    <citation type="submission" date="2023-07" db="EMBL/GenBank/DDBJ databases">
        <title>Chromosome-level Genome Assembly of Striped Snakehead (Channa striata).</title>
        <authorList>
            <person name="Liu H."/>
        </authorList>
    </citation>
    <scope>NUCLEOTIDE SEQUENCE</scope>
    <source>
        <strain evidence="12">Gz</strain>
        <tissue evidence="12">Muscle</tissue>
    </source>
</reference>
<protein>
    <recommendedName>
        <fullName evidence="11">Ig-like domain-containing protein</fullName>
    </recommendedName>
</protein>
<comment type="caution">
    <text evidence="12">The sequence shown here is derived from an EMBL/GenBank/DDBJ whole genome shotgun (WGS) entry which is preliminary data.</text>
</comment>
<dbReference type="AlphaFoldDB" id="A0AA88NPW9"/>
<keyword evidence="7" id="KW-0325">Glycoprotein</keyword>
<evidence type="ECO:0000256" key="5">
    <source>
        <dbReference type="ARBA" id="ARBA00023136"/>
    </source>
</evidence>
<evidence type="ECO:0000259" key="11">
    <source>
        <dbReference type="PROSITE" id="PS50835"/>
    </source>
</evidence>
<dbReference type="InterPro" id="IPR013106">
    <property type="entry name" value="Ig_V-set"/>
</dbReference>
<feature type="chain" id="PRO_5041704685" description="Ig-like domain-containing protein" evidence="10">
    <location>
        <begin position="25"/>
        <end position="335"/>
    </location>
</feature>
<evidence type="ECO:0000256" key="9">
    <source>
        <dbReference type="SAM" id="Phobius"/>
    </source>
</evidence>
<evidence type="ECO:0000256" key="3">
    <source>
        <dbReference type="ARBA" id="ARBA00022729"/>
    </source>
</evidence>
<feature type="region of interest" description="Disordered" evidence="8">
    <location>
        <begin position="315"/>
        <end position="335"/>
    </location>
</feature>
<comment type="subcellular location">
    <subcellularLocation>
        <location evidence="1">Cell membrane</location>
    </subcellularLocation>
</comment>
<dbReference type="CDD" id="cd00099">
    <property type="entry name" value="IgV"/>
    <property type="match status" value="1"/>
</dbReference>
<dbReference type="PROSITE" id="PS50835">
    <property type="entry name" value="IG_LIKE"/>
    <property type="match status" value="2"/>
</dbReference>
<feature type="transmembrane region" description="Helical" evidence="9">
    <location>
        <begin position="247"/>
        <end position="269"/>
    </location>
</feature>
<keyword evidence="2" id="KW-1003">Cell membrane</keyword>
<dbReference type="GO" id="GO:0002376">
    <property type="term" value="P:immune system process"/>
    <property type="evidence" value="ECO:0007669"/>
    <property type="project" value="UniProtKB-KW"/>
</dbReference>
<dbReference type="InterPro" id="IPR007110">
    <property type="entry name" value="Ig-like_dom"/>
</dbReference>